<keyword evidence="2" id="KW-1185">Reference proteome</keyword>
<dbReference type="RefSeq" id="WP_146289305.1">
    <property type="nucleotide sequence ID" value="NZ_CP042304.1"/>
</dbReference>
<evidence type="ECO:0000313" key="2">
    <source>
        <dbReference type="Proteomes" id="UP000315364"/>
    </source>
</evidence>
<dbReference type="AlphaFoldDB" id="A0A5B8LQJ4"/>
<reference evidence="1 2" key="1">
    <citation type="submission" date="2019-07" db="EMBL/GenBank/DDBJ databases">
        <title>Full genome sequence of Devosia sp. Gsoil 520.</title>
        <authorList>
            <person name="Im W.-T."/>
        </authorList>
    </citation>
    <scope>NUCLEOTIDE SEQUENCE [LARGE SCALE GENOMIC DNA]</scope>
    <source>
        <strain evidence="1 2">Gsoil 520</strain>
    </source>
</reference>
<dbReference type="Proteomes" id="UP000315364">
    <property type="component" value="Chromosome"/>
</dbReference>
<gene>
    <name evidence="1" type="ORF">FPZ08_07000</name>
</gene>
<dbReference type="KEGG" id="dea:FPZ08_07000"/>
<dbReference type="OrthoDB" id="7947538at2"/>
<dbReference type="EMBL" id="CP042304">
    <property type="protein sequence ID" value="QDZ10518.1"/>
    <property type="molecule type" value="Genomic_DNA"/>
</dbReference>
<protein>
    <submittedName>
        <fullName evidence="1">Uncharacterized protein</fullName>
    </submittedName>
</protein>
<name>A0A5B8LQJ4_9HYPH</name>
<accession>A0A5B8LQJ4</accession>
<sequence length="150" mass="16593">MTDTAKKAVPSFSLDAFEASDTGKMQVLDAAGNPTGWFWEFAGPGHPKTEALNNRLARERLHKSAQIEQSQVNGRKWKAEEEIPDAVRAKNIADLVARIVGWSEVIIGDKPFPFSPENAIEFLSHPKRVGVLTQAMEFLAAEKSFSPRSE</sequence>
<organism evidence="1 2">
    <name type="scientific">Devosia ginsengisoli</name>
    <dbReference type="NCBI Taxonomy" id="400770"/>
    <lineage>
        <taxon>Bacteria</taxon>
        <taxon>Pseudomonadati</taxon>
        <taxon>Pseudomonadota</taxon>
        <taxon>Alphaproteobacteria</taxon>
        <taxon>Hyphomicrobiales</taxon>
        <taxon>Devosiaceae</taxon>
        <taxon>Devosia</taxon>
    </lineage>
</organism>
<evidence type="ECO:0000313" key="1">
    <source>
        <dbReference type="EMBL" id="QDZ10518.1"/>
    </source>
</evidence>
<proteinExistence type="predicted"/>